<protein>
    <submittedName>
        <fullName evidence="2">Uncharacterized protein</fullName>
    </submittedName>
</protein>
<accession>A0AAW2WT35</accession>
<evidence type="ECO:0000256" key="1">
    <source>
        <dbReference type="SAM" id="MobiDB-lite"/>
    </source>
</evidence>
<name>A0AAW2WT35_9LAMI</name>
<dbReference type="AlphaFoldDB" id="A0AAW2WT35"/>
<feature type="region of interest" description="Disordered" evidence="1">
    <location>
        <begin position="97"/>
        <end position="120"/>
    </location>
</feature>
<dbReference type="EMBL" id="JACGWN010000007">
    <property type="protein sequence ID" value="KAL0445017.1"/>
    <property type="molecule type" value="Genomic_DNA"/>
</dbReference>
<evidence type="ECO:0000313" key="2">
    <source>
        <dbReference type="EMBL" id="KAL0445017.1"/>
    </source>
</evidence>
<gene>
    <name evidence="2" type="ORF">Slati_2224400</name>
</gene>
<comment type="caution">
    <text evidence="2">The sequence shown here is derived from an EMBL/GenBank/DDBJ whole genome shotgun (WGS) entry which is preliminary data.</text>
</comment>
<sequence>MPPAQKAGSPPTSSSRIPPQWLAHLECLQKGLQDVQYQIGGSPEDERQGIPFTEAVMADELPVNCRTLTMMARWTRWSTLLVSRMQLFYTYTLTGSNAGSSSPPFLGLPNNGATSSLRVP</sequence>
<reference evidence="2" key="2">
    <citation type="journal article" date="2024" name="Plant">
        <title>Genomic evolution and insights into agronomic trait innovations of Sesamum species.</title>
        <authorList>
            <person name="Miao H."/>
            <person name="Wang L."/>
            <person name="Qu L."/>
            <person name="Liu H."/>
            <person name="Sun Y."/>
            <person name="Le M."/>
            <person name="Wang Q."/>
            <person name="Wei S."/>
            <person name="Zheng Y."/>
            <person name="Lin W."/>
            <person name="Duan Y."/>
            <person name="Cao H."/>
            <person name="Xiong S."/>
            <person name="Wang X."/>
            <person name="Wei L."/>
            <person name="Li C."/>
            <person name="Ma Q."/>
            <person name="Ju M."/>
            <person name="Zhao R."/>
            <person name="Li G."/>
            <person name="Mu C."/>
            <person name="Tian Q."/>
            <person name="Mei H."/>
            <person name="Zhang T."/>
            <person name="Gao T."/>
            <person name="Zhang H."/>
        </authorList>
    </citation>
    <scope>NUCLEOTIDE SEQUENCE</scope>
    <source>
        <strain evidence="2">KEN1</strain>
    </source>
</reference>
<reference evidence="2" key="1">
    <citation type="submission" date="2020-06" db="EMBL/GenBank/DDBJ databases">
        <authorList>
            <person name="Li T."/>
            <person name="Hu X."/>
            <person name="Zhang T."/>
            <person name="Song X."/>
            <person name="Zhang H."/>
            <person name="Dai N."/>
            <person name="Sheng W."/>
            <person name="Hou X."/>
            <person name="Wei L."/>
        </authorList>
    </citation>
    <scope>NUCLEOTIDE SEQUENCE</scope>
    <source>
        <strain evidence="2">KEN1</strain>
        <tissue evidence="2">Leaf</tissue>
    </source>
</reference>
<proteinExistence type="predicted"/>
<organism evidence="2">
    <name type="scientific">Sesamum latifolium</name>
    <dbReference type="NCBI Taxonomy" id="2727402"/>
    <lineage>
        <taxon>Eukaryota</taxon>
        <taxon>Viridiplantae</taxon>
        <taxon>Streptophyta</taxon>
        <taxon>Embryophyta</taxon>
        <taxon>Tracheophyta</taxon>
        <taxon>Spermatophyta</taxon>
        <taxon>Magnoliopsida</taxon>
        <taxon>eudicotyledons</taxon>
        <taxon>Gunneridae</taxon>
        <taxon>Pentapetalae</taxon>
        <taxon>asterids</taxon>
        <taxon>lamiids</taxon>
        <taxon>Lamiales</taxon>
        <taxon>Pedaliaceae</taxon>
        <taxon>Sesamum</taxon>
    </lineage>
</organism>
<feature type="compositionally biased region" description="Polar residues" evidence="1">
    <location>
        <begin position="111"/>
        <end position="120"/>
    </location>
</feature>